<feature type="transmembrane region" description="Helical" evidence="1">
    <location>
        <begin position="72"/>
        <end position="94"/>
    </location>
</feature>
<protein>
    <submittedName>
        <fullName evidence="2">Uncharacterized protein</fullName>
    </submittedName>
</protein>
<name>F9FPW9_FUSOF</name>
<accession>F9FPW9</accession>
<keyword evidence="1" id="KW-0472">Membrane</keyword>
<sequence>MGEAGILRSPKRHNHTVFANKHRKAEPRSILGGASSIVCSNLNTHVPVYLSWFLRTLGCQWTYRLRRQFNGLCGVSTHMCAWATILSYVAAILFDFREPDMREDGVYAATTEFKTSMPKIQIPRLGPPFTCELTTSETWT</sequence>
<keyword evidence="1" id="KW-1133">Transmembrane helix</keyword>
<evidence type="ECO:0000256" key="1">
    <source>
        <dbReference type="SAM" id="Phobius"/>
    </source>
</evidence>
<dbReference type="AlphaFoldDB" id="F9FPW9"/>
<keyword evidence="1" id="KW-0812">Transmembrane</keyword>
<reference evidence="2" key="1">
    <citation type="journal article" date="2012" name="Mol. Plant Microbe Interact.">
        <title>A highly conserved effector in Fusarium oxysporum is required for full virulence on Arabidopsis.</title>
        <authorList>
            <person name="Thatcher L.F."/>
            <person name="Gardiner D.M."/>
            <person name="Kazan K."/>
            <person name="Manners J."/>
        </authorList>
    </citation>
    <scope>NUCLEOTIDE SEQUENCE [LARGE SCALE GENOMIC DNA]</scope>
    <source>
        <strain evidence="2">Fo5176</strain>
    </source>
</reference>
<organism evidence="2">
    <name type="scientific">Fusarium oxysporum (strain Fo5176)</name>
    <name type="common">Fusarium vascular wilt</name>
    <dbReference type="NCBI Taxonomy" id="660025"/>
    <lineage>
        <taxon>Eukaryota</taxon>
        <taxon>Fungi</taxon>
        <taxon>Dikarya</taxon>
        <taxon>Ascomycota</taxon>
        <taxon>Pezizomycotina</taxon>
        <taxon>Sordariomycetes</taxon>
        <taxon>Hypocreomycetidae</taxon>
        <taxon>Hypocreales</taxon>
        <taxon>Nectriaceae</taxon>
        <taxon>Fusarium</taxon>
        <taxon>Fusarium oxysporum species complex</taxon>
    </lineage>
</organism>
<dbReference type="EMBL" id="AFQF01002502">
    <property type="protein sequence ID" value="EGU81040.1"/>
    <property type="molecule type" value="Genomic_DNA"/>
</dbReference>
<gene>
    <name evidence="2" type="ORF">FOXB_08449</name>
</gene>
<comment type="caution">
    <text evidence="2">The sequence shown here is derived from an EMBL/GenBank/DDBJ whole genome shotgun (WGS) entry which is preliminary data.</text>
</comment>
<evidence type="ECO:0000313" key="2">
    <source>
        <dbReference type="EMBL" id="EGU81040.1"/>
    </source>
</evidence>
<dbReference type="OrthoDB" id="4967395at2759"/>
<proteinExistence type="predicted"/>